<sequence>MDEANFGPISLEPILFRNKRREGREGQQYNNQQTHPHPDARRSHVKTFSGKPSQVFEGGITCDETWIYHYDPSSKHQSMKWTK</sequence>
<dbReference type="EMBL" id="CP092867">
    <property type="protein sequence ID" value="UYV68506.1"/>
    <property type="molecule type" value="Genomic_DNA"/>
</dbReference>
<feature type="region of interest" description="Disordered" evidence="1">
    <location>
        <begin position="1"/>
        <end position="54"/>
    </location>
</feature>
<gene>
    <name evidence="2" type="ORF">LAZ67_5004545</name>
</gene>
<evidence type="ECO:0000313" key="2">
    <source>
        <dbReference type="EMBL" id="UYV68506.1"/>
    </source>
</evidence>
<organism evidence="2 3">
    <name type="scientific">Cordylochernes scorpioides</name>
    <dbReference type="NCBI Taxonomy" id="51811"/>
    <lineage>
        <taxon>Eukaryota</taxon>
        <taxon>Metazoa</taxon>
        <taxon>Ecdysozoa</taxon>
        <taxon>Arthropoda</taxon>
        <taxon>Chelicerata</taxon>
        <taxon>Arachnida</taxon>
        <taxon>Pseudoscorpiones</taxon>
        <taxon>Cheliferoidea</taxon>
        <taxon>Chernetidae</taxon>
        <taxon>Cordylochernes</taxon>
    </lineage>
</organism>
<evidence type="ECO:0000256" key="1">
    <source>
        <dbReference type="SAM" id="MobiDB-lite"/>
    </source>
</evidence>
<evidence type="ECO:0000313" key="3">
    <source>
        <dbReference type="Proteomes" id="UP001235939"/>
    </source>
</evidence>
<keyword evidence="3" id="KW-1185">Reference proteome</keyword>
<reference evidence="2 3" key="1">
    <citation type="submission" date="2022-01" db="EMBL/GenBank/DDBJ databases">
        <title>A chromosomal length assembly of Cordylochernes scorpioides.</title>
        <authorList>
            <person name="Zeh D."/>
            <person name="Zeh J."/>
        </authorList>
    </citation>
    <scope>NUCLEOTIDE SEQUENCE [LARGE SCALE GENOMIC DNA]</scope>
    <source>
        <strain evidence="2">IN4F17</strain>
        <tissue evidence="2">Whole Body</tissue>
    </source>
</reference>
<protein>
    <recommendedName>
        <fullName evidence="4">Transposase</fullName>
    </recommendedName>
</protein>
<dbReference type="Proteomes" id="UP001235939">
    <property type="component" value="Chromosome 05"/>
</dbReference>
<name>A0ABY6KJY8_9ARAC</name>
<proteinExistence type="predicted"/>
<accession>A0ABY6KJY8</accession>
<evidence type="ECO:0008006" key="4">
    <source>
        <dbReference type="Google" id="ProtNLM"/>
    </source>
</evidence>